<evidence type="ECO:0000313" key="1">
    <source>
        <dbReference type="EMBL" id="MEK0171360.1"/>
    </source>
</evidence>
<proteinExistence type="predicted"/>
<protein>
    <submittedName>
        <fullName evidence="1">Uncharacterized protein</fullName>
    </submittedName>
</protein>
<dbReference type="Proteomes" id="UP001370299">
    <property type="component" value="Unassembled WGS sequence"/>
</dbReference>
<comment type="caution">
    <text evidence="1">The sequence shown here is derived from an EMBL/GenBank/DDBJ whole genome shotgun (WGS) entry which is preliminary data.</text>
</comment>
<reference evidence="1 2" key="1">
    <citation type="submission" date="2024-03" db="EMBL/GenBank/DDBJ databases">
        <title>Whole genomes of four grape xylem sap localized bacterial endophytes.</title>
        <authorList>
            <person name="Kumar G."/>
            <person name="Savka M.A."/>
        </authorList>
    </citation>
    <scope>NUCLEOTIDE SEQUENCE [LARGE SCALE GENOMIC DNA]</scope>
    <source>
        <strain evidence="1 2">RIT_GXS8</strain>
    </source>
</reference>
<dbReference type="EMBL" id="JBBLYY010000041">
    <property type="protein sequence ID" value="MEK0171360.1"/>
    <property type="molecule type" value="Genomic_DNA"/>
</dbReference>
<organism evidence="1 2">
    <name type="scientific">Curtobacterium citreum</name>
    <dbReference type="NCBI Taxonomy" id="2036"/>
    <lineage>
        <taxon>Bacteria</taxon>
        <taxon>Bacillati</taxon>
        <taxon>Actinomycetota</taxon>
        <taxon>Actinomycetes</taxon>
        <taxon>Micrococcales</taxon>
        <taxon>Microbacteriaceae</taxon>
        <taxon>Curtobacterium</taxon>
    </lineage>
</organism>
<sequence>MRIPRLNEGLTEPGYTNATALSGLLRPGFTRMRSAPDPAQRNSWRLDDEHLVIVMSGLLVTALRHLPLTADRICPVAPNAGKNQLVLASRARFALVLRTRLSDPFESTYAPCCAAAFVGANMESLPYNSPEAALGAVAEAGAAPSESPLTMVAAASPAAPMDFRAVEALFL</sequence>
<dbReference type="RefSeq" id="WP_340197432.1">
    <property type="nucleotide sequence ID" value="NZ_JBBKAP010000065.1"/>
</dbReference>
<keyword evidence="2" id="KW-1185">Reference proteome</keyword>
<evidence type="ECO:0000313" key="2">
    <source>
        <dbReference type="Proteomes" id="UP001370299"/>
    </source>
</evidence>
<name>A0ABU8Y959_9MICO</name>
<gene>
    <name evidence="1" type="ORF">WMN62_07755</name>
</gene>
<accession>A0ABU8Y959</accession>